<name>A0A195AZI9_9HYME</name>
<proteinExistence type="predicted"/>
<organism evidence="2 3">
    <name type="scientific">Atta colombica</name>
    <dbReference type="NCBI Taxonomy" id="520822"/>
    <lineage>
        <taxon>Eukaryota</taxon>
        <taxon>Metazoa</taxon>
        <taxon>Ecdysozoa</taxon>
        <taxon>Arthropoda</taxon>
        <taxon>Hexapoda</taxon>
        <taxon>Insecta</taxon>
        <taxon>Pterygota</taxon>
        <taxon>Neoptera</taxon>
        <taxon>Endopterygota</taxon>
        <taxon>Hymenoptera</taxon>
        <taxon>Apocrita</taxon>
        <taxon>Aculeata</taxon>
        <taxon>Formicoidea</taxon>
        <taxon>Formicidae</taxon>
        <taxon>Myrmicinae</taxon>
        <taxon>Atta</taxon>
    </lineage>
</organism>
<evidence type="ECO:0000313" key="3">
    <source>
        <dbReference type="Proteomes" id="UP000078540"/>
    </source>
</evidence>
<dbReference type="AlphaFoldDB" id="A0A195AZI9"/>
<dbReference type="EMBL" id="KQ976698">
    <property type="protein sequence ID" value="KYM77457.1"/>
    <property type="molecule type" value="Genomic_DNA"/>
</dbReference>
<feature type="compositionally biased region" description="Polar residues" evidence="1">
    <location>
        <begin position="1"/>
        <end position="18"/>
    </location>
</feature>
<gene>
    <name evidence="2" type="ORF">ALC53_12086</name>
</gene>
<feature type="region of interest" description="Disordered" evidence="1">
    <location>
        <begin position="1"/>
        <end position="56"/>
    </location>
</feature>
<reference evidence="2 3" key="1">
    <citation type="submission" date="2015-09" db="EMBL/GenBank/DDBJ databases">
        <title>Atta colombica WGS genome.</title>
        <authorList>
            <person name="Nygaard S."/>
            <person name="Hu H."/>
            <person name="Boomsma J."/>
            <person name="Zhang G."/>
        </authorList>
    </citation>
    <scope>NUCLEOTIDE SEQUENCE [LARGE SCALE GENOMIC DNA]</scope>
    <source>
        <strain evidence="2">Treedump-2</strain>
        <tissue evidence="2">Whole body</tissue>
    </source>
</reference>
<evidence type="ECO:0000256" key="1">
    <source>
        <dbReference type="SAM" id="MobiDB-lite"/>
    </source>
</evidence>
<dbReference type="Proteomes" id="UP000078540">
    <property type="component" value="Unassembled WGS sequence"/>
</dbReference>
<evidence type="ECO:0000313" key="2">
    <source>
        <dbReference type="EMBL" id="KYM77457.1"/>
    </source>
</evidence>
<feature type="compositionally biased region" description="Basic and acidic residues" evidence="1">
    <location>
        <begin position="27"/>
        <end position="56"/>
    </location>
</feature>
<accession>A0A195AZI9</accession>
<sequence>MSMSDGSQRFQTESSLSLMTRALVKTPEVREERARSRTRKREREIQSNRGWAREREREVARAMRVLIHGGGSRQPA</sequence>
<keyword evidence="3" id="KW-1185">Reference proteome</keyword>
<protein>
    <submittedName>
        <fullName evidence="2">Uncharacterized protein</fullName>
    </submittedName>
</protein>